<dbReference type="AlphaFoldDB" id="A0A0C3CM55"/>
<protein>
    <recommendedName>
        <fullName evidence="2">Protein BFR2</fullName>
    </recommendedName>
</protein>
<evidence type="ECO:0000256" key="3">
    <source>
        <dbReference type="SAM" id="MobiDB-lite"/>
    </source>
</evidence>
<dbReference type="Pfam" id="PF08164">
    <property type="entry name" value="TRAUB"/>
    <property type="match status" value="1"/>
</dbReference>
<reference evidence="6 7" key="1">
    <citation type="submission" date="2014-04" db="EMBL/GenBank/DDBJ databases">
        <authorList>
            <consortium name="DOE Joint Genome Institute"/>
            <person name="Kuo A."/>
            <person name="Gay G."/>
            <person name="Dore J."/>
            <person name="Kohler A."/>
            <person name="Nagy L.G."/>
            <person name="Floudas D."/>
            <person name="Copeland A."/>
            <person name="Barry K.W."/>
            <person name="Cichocki N."/>
            <person name="Veneault-Fourrey C."/>
            <person name="LaButti K."/>
            <person name="Lindquist E.A."/>
            <person name="Lipzen A."/>
            <person name="Lundell T."/>
            <person name="Morin E."/>
            <person name="Murat C."/>
            <person name="Sun H."/>
            <person name="Tunlid A."/>
            <person name="Henrissat B."/>
            <person name="Grigoriev I.V."/>
            <person name="Hibbett D.S."/>
            <person name="Martin F."/>
            <person name="Nordberg H.P."/>
            <person name="Cantor M.N."/>
            <person name="Hua S.X."/>
        </authorList>
    </citation>
    <scope>NUCLEOTIDE SEQUENCE [LARGE SCALE GENOMIC DNA]</scope>
    <source>
        <strain evidence="7">h7</strain>
    </source>
</reference>
<feature type="region of interest" description="Disordered" evidence="3">
    <location>
        <begin position="43"/>
        <end position="162"/>
    </location>
</feature>
<feature type="domain" description="Apoptosis-antagonizing transcription factor C-terminal" evidence="4">
    <location>
        <begin position="387"/>
        <end position="464"/>
    </location>
</feature>
<dbReference type="InterPro" id="IPR025160">
    <property type="entry name" value="AATF"/>
</dbReference>
<comment type="similarity">
    <text evidence="1">Belongs to the AATF family.</text>
</comment>
<keyword evidence="7" id="KW-1185">Reference proteome</keyword>
<dbReference type="PANTHER" id="PTHR15565">
    <property type="entry name" value="AATF PROTEIN APOPTOSIS ANTAGONIZING TRANSCRIPTION FACTOR"/>
    <property type="match status" value="1"/>
</dbReference>
<evidence type="ECO:0000313" key="7">
    <source>
        <dbReference type="Proteomes" id="UP000053424"/>
    </source>
</evidence>
<feature type="compositionally biased region" description="Acidic residues" evidence="3">
    <location>
        <begin position="82"/>
        <end position="96"/>
    </location>
</feature>
<reference evidence="7" key="2">
    <citation type="submission" date="2015-01" db="EMBL/GenBank/DDBJ databases">
        <title>Evolutionary Origins and Diversification of the Mycorrhizal Mutualists.</title>
        <authorList>
            <consortium name="DOE Joint Genome Institute"/>
            <consortium name="Mycorrhizal Genomics Consortium"/>
            <person name="Kohler A."/>
            <person name="Kuo A."/>
            <person name="Nagy L.G."/>
            <person name="Floudas D."/>
            <person name="Copeland A."/>
            <person name="Barry K.W."/>
            <person name="Cichocki N."/>
            <person name="Veneault-Fourrey C."/>
            <person name="LaButti K."/>
            <person name="Lindquist E.A."/>
            <person name="Lipzen A."/>
            <person name="Lundell T."/>
            <person name="Morin E."/>
            <person name="Murat C."/>
            <person name="Riley R."/>
            <person name="Ohm R."/>
            <person name="Sun H."/>
            <person name="Tunlid A."/>
            <person name="Henrissat B."/>
            <person name="Grigoriev I.V."/>
            <person name="Hibbett D.S."/>
            <person name="Martin F."/>
        </authorList>
    </citation>
    <scope>NUCLEOTIDE SEQUENCE [LARGE SCALE GENOMIC DNA]</scope>
    <source>
        <strain evidence="7">h7</strain>
    </source>
</reference>
<dbReference type="InterPro" id="IPR012617">
    <property type="entry name" value="AATF_C"/>
</dbReference>
<name>A0A0C3CM55_HEBCY</name>
<dbReference type="PANTHER" id="PTHR15565:SF0">
    <property type="entry name" value="PROTEIN AATF"/>
    <property type="match status" value="1"/>
</dbReference>
<feature type="compositionally biased region" description="Acidic residues" evidence="3">
    <location>
        <begin position="129"/>
        <end position="142"/>
    </location>
</feature>
<feature type="region of interest" description="Disordered" evidence="3">
    <location>
        <begin position="251"/>
        <end position="276"/>
    </location>
</feature>
<dbReference type="STRING" id="686832.A0A0C3CM55"/>
<sequence length="492" mass="54988">MPAERLSLAQQIAQLEAAAPIDYDPEDLQSRGAAVDEEMVVDESATREHYMEVGPSALRNRLPSVADAKYEGVRTSRKQLLEDTDDSVNEDSDEGQAEVTNNSSGNEESDDDEREPIVGRISATRLPDDETPSESEEEESEEERSAPRHRLPSTDASREQPAEDVALNLKQTRADDVKKGQSVKRQIALWDSLLDTRIRLQKSVVSANRLPPPSQIKDYLERPECRDSLSAFLTEAYLLTDELMELQENILTTNNLPKPPPRKRRKLDTDSSSEISHQSFIDATEDATALEQTLHPYLIQTLSKWSSKIQAVAPSVLLPSTRGSLLKGNQSLRSVVQIIDETLSDHDKLLTRTQISRGKTARIGASEGDNLEADTPDPEIFDDGDFYQKMLRDIIDARGDGGKTEDWMLLQRQKKAKKKVDTKASKGRKLRYEVHEKMQNFMVPVPVPGAWHDEQVDELFASLFGKGFENIGIADPQPGMVPVELAGFRVFG</sequence>
<gene>
    <name evidence="6" type="ORF">M413DRAFT_442832</name>
</gene>
<feature type="domain" description="AATF leucine zipper-containing" evidence="5">
    <location>
        <begin position="176"/>
        <end position="308"/>
    </location>
</feature>
<evidence type="ECO:0000259" key="5">
    <source>
        <dbReference type="Pfam" id="PF13339"/>
    </source>
</evidence>
<organism evidence="6 7">
    <name type="scientific">Hebeloma cylindrosporum</name>
    <dbReference type="NCBI Taxonomy" id="76867"/>
    <lineage>
        <taxon>Eukaryota</taxon>
        <taxon>Fungi</taxon>
        <taxon>Dikarya</taxon>
        <taxon>Basidiomycota</taxon>
        <taxon>Agaricomycotina</taxon>
        <taxon>Agaricomycetes</taxon>
        <taxon>Agaricomycetidae</taxon>
        <taxon>Agaricales</taxon>
        <taxon>Agaricineae</taxon>
        <taxon>Hymenogastraceae</taxon>
        <taxon>Hebeloma</taxon>
    </lineage>
</organism>
<dbReference type="HOGENOM" id="CLU_018299_2_1_1"/>
<evidence type="ECO:0000256" key="2">
    <source>
        <dbReference type="ARBA" id="ARBA00013850"/>
    </source>
</evidence>
<dbReference type="OrthoDB" id="5783963at2759"/>
<evidence type="ECO:0000256" key="1">
    <source>
        <dbReference type="ARBA" id="ARBA00008966"/>
    </source>
</evidence>
<accession>A0A0C3CM55</accession>
<dbReference type="GO" id="GO:0005730">
    <property type="term" value="C:nucleolus"/>
    <property type="evidence" value="ECO:0007669"/>
    <property type="project" value="TreeGrafter"/>
</dbReference>
<dbReference type="Pfam" id="PF13339">
    <property type="entry name" value="AATF-Che1"/>
    <property type="match status" value="1"/>
</dbReference>
<evidence type="ECO:0000259" key="4">
    <source>
        <dbReference type="Pfam" id="PF08164"/>
    </source>
</evidence>
<dbReference type="Proteomes" id="UP000053424">
    <property type="component" value="Unassembled WGS sequence"/>
</dbReference>
<evidence type="ECO:0000313" key="6">
    <source>
        <dbReference type="EMBL" id="KIM44861.1"/>
    </source>
</evidence>
<dbReference type="EMBL" id="KN831773">
    <property type="protein sequence ID" value="KIM44861.1"/>
    <property type="molecule type" value="Genomic_DNA"/>
</dbReference>
<dbReference type="GO" id="GO:0000462">
    <property type="term" value="P:maturation of SSU-rRNA from tricistronic rRNA transcript (SSU-rRNA, 5.8S rRNA, LSU-rRNA)"/>
    <property type="evidence" value="ECO:0007669"/>
    <property type="project" value="TreeGrafter"/>
</dbReference>
<proteinExistence type="inferred from homology"/>
<dbReference type="InterPro" id="IPR039223">
    <property type="entry name" value="AATF/Bfr2"/>
</dbReference>